<dbReference type="PANTHER" id="PTHR31793:SF37">
    <property type="entry name" value="ACYL-COA THIOESTER HYDROLASE YBGC"/>
    <property type="match status" value="1"/>
</dbReference>
<dbReference type="Proteomes" id="UP001501844">
    <property type="component" value="Unassembled WGS sequence"/>
</dbReference>
<dbReference type="InterPro" id="IPR050563">
    <property type="entry name" value="4-hydroxybenzoyl-CoA_TE"/>
</dbReference>
<dbReference type="RefSeq" id="WP_345161643.1">
    <property type="nucleotide sequence ID" value="NZ_BAABGX010000001.1"/>
</dbReference>
<name>A0ABP8F6J5_9BACT</name>
<evidence type="ECO:0000313" key="2">
    <source>
        <dbReference type="EMBL" id="GAA4296343.1"/>
    </source>
</evidence>
<dbReference type="InterPro" id="IPR029069">
    <property type="entry name" value="HotDog_dom_sf"/>
</dbReference>
<dbReference type="SUPFAM" id="SSF54637">
    <property type="entry name" value="Thioesterase/thiol ester dehydrase-isomerase"/>
    <property type="match status" value="1"/>
</dbReference>
<keyword evidence="3" id="KW-1185">Reference proteome</keyword>
<dbReference type="Gene3D" id="3.10.129.10">
    <property type="entry name" value="Hotdog Thioesterase"/>
    <property type="match status" value="1"/>
</dbReference>
<keyword evidence="1" id="KW-0378">Hydrolase</keyword>
<reference evidence="3" key="1">
    <citation type="journal article" date="2019" name="Int. J. Syst. Evol. Microbiol.">
        <title>The Global Catalogue of Microorganisms (GCM) 10K type strain sequencing project: providing services to taxonomists for standard genome sequencing and annotation.</title>
        <authorList>
            <consortium name="The Broad Institute Genomics Platform"/>
            <consortium name="The Broad Institute Genome Sequencing Center for Infectious Disease"/>
            <person name="Wu L."/>
            <person name="Ma J."/>
        </authorList>
    </citation>
    <scope>NUCLEOTIDE SEQUENCE [LARGE SCALE GENOMIC DNA]</scope>
    <source>
        <strain evidence="3">JCM 17917</strain>
    </source>
</reference>
<evidence type="ECO:0000256" key="1">
    <source>
        <dbReference type="ARBA" id="ARBA00022801"/>
    </source>
</evidence>
<organism evidence="2 3">
    <name type="scientific">Nibribacter koreensis</name>
    <dbReference type="NCBI Taxonomy" id="1084519"/>
    <lineage>
        <taxon>Bacteria</taxon>
        <taxon>Pseudomonadati</taxon>
        <taxon>Bacteroidota</taxon>
        <taxon>Cytophagia</taxon>
        <taxon>Cytophagales</taxon>
        <taxon>Hymenobacteraceae</taxon>
        <taxon>Nibribacter</taxon>
    </lineage>
</organism>
<accession>A0ABP8F6J5</accession>
<gene>
    <name evidence="2" type="ORF">GCM10023183_03110</name>
</gene>
<evidence type="ECO:0000313" key="3">
    <source>
        <dbReference type="Proteomes" id="UP001501844"/>
    </source>
</evidence>
<comment type="caution">
    <text evidence="2">The sequence shown here is derived from an EMBL/GenBank/DDBJ whole genome shotgun (WGS) entry which is preliminary data.</text>
</comment>
<dbReference type="Pfam" id="PF13279">
    <property type="entry name" value="4HBT_2"/>
    <property type="match status" value="1"/>
</dbReference>
<dbReference type="EMBL" id="BAABGX010000001">
    <property type="protein sequence ID" value="GAA4296343.1"/>
    <property type="molecule type" value="Genomic_DNA"/>
</dbReference>
<sequence length="133" mass="15242">MPQPPKGSFSLSIKVSPEDIDELGHVNNVVYVRWVQEVSAAHWAYVAPQAIKDKYLWVILRHEIDFLKSAMPNDNITGYTWVGEHQGAKFERFVSLYTAGTEELLASAKTIWCLLDAQTMRPRRIEQELIDLL</sequence>
<dbReference type="PANTHER" id="PTHR31793">
    <property type="entry name" value="4-HYDROXYBENZOYL-COA THIOESTERASE FAMILY MEMBER"/>
    <property type="match status" value="1"/>
</dbReference>
<proteinExistence type="predicted"/>
<dbReference type="CDD" id="cd00586">
    <property type="entry name" value="4HBT"/>
    <property type="match status" value="1"/>
</dbReference>
<protein>
    <submittedName>
        <fullName evidence="2">Thioesterase family protein</fullName>
    </submittedName>
</protein>